<evidence type="ECO:0000256" key="1">
    <source>
        <dbReference type="ARBA" id="ARBA00023054"/>
    </source>
</evidence>
<accession>A0A0L8H9D5</accession>
<dbReference type="InterPro" id="IPR043450">
    <property type="entry name" value="CCDC89-like"/>
</dbReference>
<evidence type="ECO:0000313" key="3">
    <source>
        <dbReference type="EMBL" id="KOF85906.1"/>
    </source>
</evidence>
<proteinExistence type="predicted"/>
<sequence>AERTLKLKPKYCPKQFLLNKEIEKLQMEKEQADDELAYKEKLLQFEQNENAKLIENISTLKKTIIQHETQFKEKVYQVQSDALVISLQKEIQDVQLNYKKTQREIEIYKEESRKKLEYERKLNEKLRHITG</sequence>
<gene>
    <name evidence="3" type="ORF">OCBIM_22019567mg</name>
</gene>
<dbReference type="PANTHER" id="PTHR34768">
    <property type="entry name" value="COILED-COIL DOMAIN-CONTAINING PROTEIN 89"/>
    <property type="match status" value="1"/>
</dbReference>
<feature type="non-terminal residue" evidence="3">
    <location>
        <position position="1"/>
    </location>
</feature>
<feature type="coiled-coil region" evidence="2">
    <location>
        <begin position="15"/>
        <end position="111"/>
    </location>
</feature>
<reference evidence="3" key="1">
    <citation type="submission" date="2015-07" db="EMBL/GenBank/DDBJ databases">
        <title>MeaNS - Measles Nucleotide Surveillance Program.</title>
        <authorList>
            <person name="Tran T."/>
            <person name="Druce J."/>
        </authorList>
    </citation>
    <scope>NUCLEOTIDE SEQUENCE</scope>
    <source>
        <strain evidence="3">UCB-OBI-ISO-001</strain>
        <tissue evidence="3">Gonad</tissue>
    </source>
</reference>
<dbReference type="EMBL" id="KQ418784">
    <property type="protein sequence ID" value="KOF85906.1"/>
    <property type="molecule type" value="Genomic_DNA"/>
</dbReference>
<dbReference type="PANTHER" id="PTHR34768:SF3">
    <property type="entry name" value="TUMOR SUPPRESSOR CANDIDATE GENE 1 PROTEIN"/>
    <property type="match status" value="1"/>
</dbReference>
<organism evidence="3">
    <name type="scientific">Octopus bimaculoides</name>
    <name type="common">California two-spotted octopus</name>
    <dbReference type="NCBI Taxonomy" id="37653"/>
    <lineage>
        <taxon>Eukaryota</taxon>
        <taxon>Metazoa</taxon>
        <taxon>Spiralia</taxon>
        <taxon>Lophotrochozoa</taxon>
        <taxon>Mollusca</taxon>
        <taxon>Cephalopoda</taxon>
        <taxon>Coleoidea</taxon>
        <taxon>Octopodiformes</taxon>
        <taxon>Octopoda</taxon>
        <taxon>Incirrata</taxon>
        <taxon>Octopodidae</taxon>
        <taxon>Octopus</taxon>
    </lineage>
</organism>
<evidence type="ECO:0000256" key="2">
    <source>
        <dbReference type="SAM" id="Coils"/>
    </source>
</evidence>
<keyword evidence="1 2" id="KW-0175">Coiled coil</keyword>
<name>A0A0L8H9D5_OCTBM</name>
<dbReference type="AlphaFoldDB" id="A0A0L8H9D5"/>
<protein>
    <submittedName>
        <fullName evidence="3">Uncharacterized protein</fullName>
    </submittedName>
</protein>